<comment type="similarity">
    <text evidence="1">Belongs to the peptidase S10 family.</text>
</comment>
<evidence type="ECO:0000313" key="2">
    <source>
        <dbReference type="EMBL" id="GIQ92328.1"/>
    </source>
</evidence>
<dbReference type="EMBL" id="BDIP01009444">
    <property type="protein sequence ID" value="GIQ92328.1"/>
    <property type="molecule type" value="Genomic_DNA"/>
</dbReference>
<comment type="caution">
    <text evidence="2">The sequence shown here is derived from an EMBL/GenBank/DDBJ whole genome shotgun (WGS) entry which is preliminary data.</text>
</comment>
<dbReference type="Gene3D" id="3.40.50.1820">
    <property type="entry name" value="alpha/beta hydrolase"/>
    <property type="match status" value="1"/>
</dbReference>
<evidence type="ECO:0000256" key="1">
    <source>
        <dbReference type="ARBA" id="ARBA00009431"/>
    </source>
</evidence>
<organism evidence="2 3">
    <name type="scientific">Kipferlia bialata</name>
    <dbReference type="NCBI Taxonomy" id="797122"/>
    <lineage>
        <taxon>Eukaryota</taxon>
        <taxon>Metamonada</taxon>
        <taxon>Carpediemonas-like organisms</taxon>
        <taxon>Kipferlia</taxon>
    </lineage>
</organism>
<evidence type="ECO:0000313" key="3">
    <source>
        <dbReference type="Proteomes" id="UP000265618"/>
    </source>
</evidence>
<dbReference type="Proteomes" id="UP000265618">
    <property type="component" value="Unassembled WGS sequence"/>
</dbReference>
<dbReference type="InterPro" id="IPR001563">
    <property type="entry name" value="Peptidase_S10"/>
</dbReference>
<sequence length="68" mass="7642">AENGNKDAPVVIWMSGGPGCSDEISIFNENGPWWLFAGMEVPEENPFNWCQEYHCLYFDNPVGAGKYI</sequence>
<proteinExistence type="inferred from homology"/>
<dbReference type="GO" id="GO:0004185">
    <property type="term" value="F:serine-type carboxypeptidase activity"/>
    <property type="evidence" value="ECO:0007669"/>
    <property type="project" value="InterPro"/>
</dbReference>
<feature type="non-terminal residue" evidence="2">
    <location>
        <position position="1"/>
    </location>
</feature>
<gene>
    <name evidence="2" type="ORF">KIPB_016029</name>
</gene>
<keyword evidence="3" id="KW-1185">Reference proteome</keyword>
<dbReference type="OrthoDB" id="443318at2759"/>
<dbReference type="Pfam" id="PF00450">
    <property type="entry name" value="Peptidase_S10"/>
    <property type="match status" value="1"/>
</dbReference>
<reference evidence="2 3" key="1">
    <citation type="journal article" date="2018" name="PLoS ONE">
        <title>The draft genome of Kipferlia bialata reveals reductive genome evolution in fornicate parasites.</title>
        <authorList>
            <person name="Tanifuji G."/>
            <person name="Takabayashi S."/>
            <person name="Kume K."/>
            <person name="Takagi M."/>
            <person name="Nakayama T."/>
            <person name="Kamikawa R."/>
            <person name="Inagaki Y."/>
            <person name="Hashimoto T."/>
        </authorList>
    </citation>
    <scope>NUCLEOTIDE SEQUENCE [LARGE SCALE GENOMIC DNA]</scope>
    <source>
        <strain evidence="2">NY0173</strain>
    </source>
</reference>
<dbReference type="SUPFAM" id="SSF53474">
    <property type="entry name" value="alpha/beta-Hydrolases"/>
    <property type="match status" value="1"/>
</dbReference>
<keyword evidence="2" id="KW-0378">Hydrolase</keyword>
<accession>A0A9K3DAS1</accession>
<dbReference type="GO" id="GO:0006508">
    <property type="term" value="P:proteolysis"/>
    <property type="evidence" value="ECO:0007669"/>
    <property type="project" value="InterPro"/>
</dbReference>
<protein>
    <submittedName>
        <fullName evidence="2">Peptidase S10, serine carboxypeptidase</fullName>
    </submittedName>
</protein>
<keyword evidence="2" id="KW-0645">Protease</keyword>
<dbReference type="AlphaFoldDB" id="A0A9K3DAS1"/>
<dbReference type="InterPro" id="IPR029058">
    <property type="entry name" value="AB_hydrolase_fold"/>
</dbReference>
<keyword evidence="2" id="KW-0121">Carboxypeptidase</keyword>
<name>A0A9K3DAS1_9EUKA</name>